<dbReference type="PROSITE" id="PS51257">
    <property type="entry name" value="PROKAR_LIPOPROTEIN"/>
    <property type="match status" value="1"/>
</dbReference>
<dbReference type="STRING" id="1185767.IIF7_07411"/>
<gene>
    <name evidence="2" type="ORF">IIF7_07411</name>
</gene>
<evidence type="ECO:0000313" key="2">
    <source>
        <dbReference type="EMBL" id="ORL45929.1"/>
    </source>
</evidence>
<dbReference type="Proteomes" id="UP000192746">
    <property type="component" value="Unassembled WGS sequence"/>
</dbReference>
<keyword evidence="3" id="KW-1185">Reference proteome</keyword>
<dbReference type="RefSeq" id="WP_084841054.1">
    <property type="nucleotide sequence ID" value="NZ_ARYN01000006.1"/>
</dbReference>
<evidence type="ECO:0000313" key="3">
    <source>
        <dbReference type="Proteomes" id="UP000192746"/>
    </source>
</evidence>
<feature type="signal peptide" evidence="1">
    <location>
        <begin position="1"/>
        <end position="19"/>
    </location>
</feature>
<sequence>MKLKLCLIFAVFGSCFMSAQDLEGSWRWTSPDGSKQFEIQLEQINEKEYRGKHCAVFDNGEQIDCKSESDTFSIVMLEITDGNFAGTIESSYQRSQGKIKMQYHTQQDLLHFNLTKNPEGVFYLPTEAILTR</sequence>
<reference evidence="2 3" key="1">
    <citation type="submission" date="2013-04" db="EMBL/GenBank/DDBJ databases">
        <title>Zunongwangia sp. 22II14-10F7 Genome Sequencing.</title>
        <authorList>
            <person name="Lai Q."/>
            <person name="Shao Z."/>
        </authorList>
    </citation>
    <scope>NUCLEOTIDE SEQUENCE [LARGE SCALE GENOMIC DNA]</scope>
    <source>
        <strain evidence="2 3">22II14-10F7</strain>
    </source>
</reference>
<proteinExistence type="predicted"/>
<name>A0A1Y1T4F5_9FLAO</name>
<comment type="caution">
    <text evidence="2">The sequence shown here is derived from an EMBL/GenBank/DDBJ whole genome shotgun (WGS) entry which is preliminary data.</text>
</comment>
<dbReference type="EMBL" id="ARYN01000006">
    <property type="protein sequence ID" value="ORL45929.1"/>
    <property type="molecule type" value="Genomic_DNA"/>
</dbReference>
<evidence type="ECO:0008006" key="4">
    <source>
        <dbReference type="Google" id="ProtNLM"/>
    </source>
</evidence>
<dbReference type="OrthoDB" id="1448841at2"/>
<protein>
    <recommendedName>
        <fullName evidence="4">Lipocalin-like domain-containing protein</fullName>
    </recommendedName>
</protein>
<keyword evidence="1" id="KW-0732">Signal</keyword>
<evidence type="ECO:0000256" key="1">
    <source>
        <dbReference type="SAM" id="SignalP"/>
    </source>
</evidence>
<feature type="chain" id="PRO_5012666024" description="Lipocalin-like domain-containing protein" evidence="1">
    <location>
        <begin position="20"/>
        <end position="132"/>
    </location>
</feature>
<organism evidence="2 3">
    <name type="scientific">Zunongwangia atlantica 22II14-10F7</name>
    <dbReference type="NCBI Taxonomy" id="1185767"/>
    <lineage>
        <taxon>Bacteria</taxon>
        <taxon>Pseudomonadati</taxon>
        <taxon>Bacteroidota</taxon>
        <taxon>Flavobacteriia</taxon>
        <taxon>Flavobacteriales</taxon>
        <taxon>Flavobacteriaceae</taxon>
        <taxon>Zunongwangia</taxon>
    </lineage>
</organism>
<accession>A0A1Y1T4F5</accession>
<dbReference type="AlphaFoldDB" id="A0A1Y1T4F5"/>